<name>A0AAJ8E2F4_ASPNG</name>
<dbReference type="KEGG" id="ang:An16g08260"/>
<accession>A0AAJ8E2F4</accession>
<dbReference type="AlphaFoldDB" id="A0AAJ8E2F4"/>
<feature type="compositionally biased region" description="Basic and acidic residues" evidence="1">
    <location>
        <begin position="1"/>
        <end position="14"/>
    </location>
</feature>
<evidence type="ECO:0000256" key="1">
    <source>
        <dbReference type="SAM" id="MobiDB-lite"/>
    </source>
</evidence>
<gene>
    <name evidence="2" type="ORF">An16g08260</name>
</gene>
<protein>
    <submittedName>
        <fullName evidence="2">Uncharacterized protein</fullName>
    </submittedName>
</protein>
<dbReference type="GeneID" id="84593520"/>
<reference evidence="2" key="2">
    <citation type="submission" date="2025-08" db="UniProtKB">
        <authorList>
            <consortium name="RefSeq"/>
        </authorList>
    </citation>
    <scope>IDENTIFICATION</scope>
</reference>
<feature type="region of interest" description="Disordered" evidence="1">
    <location>
        <begin position="155"/>
        <end position="175"/>
    </location>
</feature>
<feature type="region of interest" description="Disordered" evidence="1">
    <location>
        <begin position="1"/>
        <end position="24"/>
    </location>
</feature>
<evidence type="ECO:0000313" key="2">
    <source>
        <dbReference type="RefSeq" id="XP_059604923.1"/>
    </source>
</evidence>
<organism evidence="2">
    <name type="scientific">Aspergillus niger</name>
    <dbReference type="NCBI Taxonomy" id="5061"/>
    <lineage>
        <taxon>Eukaryota</taxon>
        <taxon>Fungi</taxon>
        <taxon>Dikarya</taxon>
        <taxon>Ascomycota</taxon>
        <taxon>Pezizomycotina</taxon>
        <taxon>Eurotiomycetes</taxon>
        <taxon>Eurotiomycetidae</taxon>
        <taxon>Eurotiales</taxon>
        <taxon>Aspergillaceae</taxon>
        <taxon>Aspergillus</taxon>
        <taxon>Aspergillus subgen. Circumdati</taxon>
    </lineage>
</organism>
<proteinExistence type="predicted"/>
<dbReference type="VEuPathDB" id="FungiDB:An16g08260"/>
<sequence length="175" mass="19607">MVERGEKKKEDRQHTNKPRSKKINVQALPQTKNQHRCLTKMMSLDEIISFLGIARLTGSIRKPSAAHGRYEKNKKENKYIYMISLGLCAYRIHYGMIGHKFPSAGEQGVESVLFKPEFSKALSKHATLNGQTIGGNGVKMLPLFNTLEASLASSSESENHLDRSLTGPCMEVEMQ</sequence>
<reference evidence="2" key="1">
    <citation type="submission" date="2025-02" db="EMBL/GenBank/DDBJ databases">
        <authorList>
            <consortium name="NCBI Genome Project"/>
        </authorList>
    </citation>
    <scope>NUCLEOTIDE SEQUENCE</scope>
</reference>
<dbReference type="RefSeq" id="XP_059604923.1">
    <property type="nucleotide sequence ID" value="XM_059745330.1"/>
</dbReference>